<dbReference type="EMBL" id="JBJQOH010000008">
    <property type="protein sequence ID" value="KAL3675686.1"/>
    <property type="molecule type" value="Genomic_DNA"/>
</dbReference>
<dbReference type="Pfam" id="PF04500">
    <property type="entry name" value="FLYWCH"/>
    <property type="match status" value="1"/>
</dbReference>
<sequence length="258" mass="29328">MATYVTSCKGNEQLVFKGYLYEFESQKLERVYWRCTEVKRGCKGRAIEDANGLREGRNSHDHPSRTMEIGVKRVLAEIKSEADIQHGQTPHAIVASAVSNLPAAIQGALPSTSAIKKQIQRRRKVFSGQHSAPSSICDFTLSDQFVLTNSGERFLLDDTGGDRDRINVFATDRNLHVLNEDTWIGRPMRYGRTRRAPLFSIDLWNQYNSTLDHLPRTNNSVEGWNRRFSSLLAAANPVIWKFIDTLKSEQTMRELKLS</sequence>
<evidence type="ECO:0000256" key="3">
    <source>
        <dbReference type="ARBA" id="ARBA00022833"/>
    </source>
</evidence>
<evidence type="ECO:0000313" key="5">
    <source>
        <dbReference type="EMBL" id="KAL3675686.1"/>
    </source>
</evidence>
<protein>
    <recommendedName>
        <fullName evidence="4">FLYWCH-type domain-containing protein</fullName>
    </recommendedName>
</protein>
<dbReference type="InterPro" id="IPR007588">
    <property type="entry name" value="Znf_FLYWCH"/>
</dbReference>
<evidence type="ECO:0000256" key="1">
    <source>
        <dbReference type="ARBA" id="ARBA00022723"/>
    </source>
</evidence>
<name>A0ABD3GCU0_9MARC</name>
<dbReference type="AlphaFoldDB" id="A0ABD3GCU0"/>
<accession>A0ABD3GCU0</accession>
<proteinExistence type="predicted"/>
<gene>
    <name evidence="5" type="ORF">R1sor_025634</name>
</gene>
<keyword evidence="1" id="KW-0479">Metal-binding</keyword>
<evidence type="ECO:0000313" key="6">
    <source>
        <dbReference type="Proteomes" id="UP001633002"/>
    </source>
</evidence>
<reference evidence="5 6" key="1">
    <citation type="submission" date="2024-09" db="EMBL/GenBank/DDBJ databases">
        <title>Chromosome-scale assembly of Riccia sorocarpa.</title>
        <authorList>
            <person name="Paukszto L."/>
        </authorList>
    </citation>
    <scope>NUCLEOTIDE SEQUENCE [LARGE SCALE GENOMIC DNA]</scope>
    <source>
        <strain evidence="5">LP-2024</strain>
        <tissue evidence="5">Aerial parts of the thallus</tissue>
    </source>
</reference>
<keyword evidence="2" id="KW-0863">Zinc-finger</keyword>
<keyword evidence="6" id="KW-1185">Reference proteome</keyword>
<dbReference type="Gene3D" id="2.20.25.240">
    <property type="match status" value="1"/>
</dbReference>
<feature type="domain" description="FLYWCH-type" evidence="4">
    <location>
        <begin position="4"/>
        <end position="62"/>
    </location>
</feature>
<dbReference type="GO" id="GO:0008270">
    <property type="term" value="F:zinc ion binding"/>
    <property type="evidence" value="ECO:0007669"/>
    <property type="project" value="UniProtKB-KW"/>
</dbReference>
<keyword evidence="3" id="KW-0862">Zinc</keyword>
<dbReference type="Proteomes" id="UP001633002">
    <property type="component" value="Unassembled WGS sequence"/>
</dbReference>
<evidence type="ECO:0000259" key="4">
    <source>
        <dbReference type="Pfam" id="PF04500"/>
    </source>
</evidence>
<comment type="caution">
    <text evidence="5">The sequence shown here is derived from an EMBL/GenBank/DDBJ whole genome shotgun (WGS) entry which is preliminary data.</text>
</comment>
<evidence type="ECO:0000256" key="2">
    <source>
        <dbReference type="ARBA" id="ARBA00022771"/>
    </source>
</evidence>
<organism evidence="5 6">
    <name type="scientific">Riccia sorocarpa</name>
    <dbReference type="NCBI Taxonomy" id="122646"/>
    <lineage>
        <taxon>Eukaryota</taxon>
        <taxon>Viridiplantae</taxon>
        <taxon>Streptophyta</taxon>
        <taxon>Embryophyta</taxon>
        <taxon>Marchantiophyta</taxon>
        <taxon>Marchantiopsida</taxon>
        <taxon>Marchantiidae</taxon>
        <taxon>Marchantiales</taxon>
        <taxon>Ricciaceae</taxon>
        <taxon>Riccia</taxon>
    </lineage>
</organism>